<dbReference type="PANTHER" id="PTHR46890:SF48">
    <property type="entry name" value="RNA-DIRECTED DNA POLYMERASE"/>
    <property type="match status" value="1"/>
</dbReference>
<dbReference type="SUPFAM" id="SSF56672">
    <property type="entry name" value="DNA/RNA polymerases"/>
    <property type="match status" value="1"/>
</dbReference>
<feature type="domain" description="Reverse transcriptase" evidence="1">
    <location>
        <begin position="29"/>
        <end position="289"/>
    </location>
</feature>
<reference evidence="2" key="3">
    <citation type="submission" date="2023-03" db="UniProtKB">
        <authorList>
            <consortium name="EnsemblPlants"/>
        </authorList>
    </citation>
    <scope>IDENTIFICATION</scope>
    <source>
        <strain evidence="2">cv. Chiifu-401-42</strain>
    </source>
</reference>
<dbReference type="PANTHER" id="PTHR46890">
    <property type="entry name" value="NON-LTR RETROLELEMENT REVERSE TRANSCRIPTASE-LIKE PROTEIN-RELATED"/>
    <property type="match status" value="1"/>
</dbReference>
<evidence type="ECO:0000259" key="1">
    <source>
        <dbReference type="PROSITE" id="PS50878"/>
    </source>
</evidence>
<proteinExistence type="predicted"/>
<organism evidence="2 3">
    <name type="scientific">Brassica campestris</name>
    <name type="common">Field mustard</name>
    <dbReference type="NCBI Taxonomy" id="3711"/>
    <lineage>
        <taxon>Eukaryota</taxon>
        <taxon>Viridiplantae</taxon>
        <taxon>Streptophyta</taxon>
        <taxon>Embryophyta</taxon>
        <taxon>Tracheophyta</taxon>
        <taxon>Spermatophyta</taxon>
        <taxon>Magnoliopsida</taxon>
        <taxon>eudicotyledons</taxon>
        <taxon>Gunneridae</taxon>
        <taxon>Pentapetalae</taxon>
        <taxon>rosids</taxon>
        <taxon>malvids</taxon>
        <taxon>Brassicales</taxon>
        <taxon>Brassicaceae</taxon>
        <taxon>Brassiceae</taxon>
        <taxon>Brassica</taxon>
    </lineage>
</organism>
<dbReference type="InterPro" id="IPR043502">
    <property type="entry name" value="DNA/RNA_pol_sf"/>
</dbReference>
<name>M4E4W5_BRACM</name>
<dbReference type="eggNOG" id="KOG1075">
    <property type="taxonomic scope" value="Eukaryota"/>
</dbReference>
<dbReference type="Pfam" id="PF00078">
    <property type="entry name" value="RVT_1"/>
    <property type="match status" value="1"/>
</dbReference>
<dbReference type="InterPro" id="IPR000477">
    <property type="entry name" value="RT_dom"/>
</dbReference>
<dbReference type="PROSITE" id="PS50878">
    <property type="entry name" value="RT_POL"/>
    <property type="match status" value="1"/>
</dbReference>
<dbReference type="EnsemblPlants" id="Bra023819.1">
    <property type="protein sequence ID" value="Bra023819.1-P"/>
    <property type="gene ID" value="Bra023819"/>
</dbReference>
<evidence type="ECO:0000313" key="3">
    <source>
        <dbReference type="Proteomes" id="UP000011750"/>
    </source>
</evidence>
<reference evidence="2 3" key="2">
    <citation type="journal article" date="2018" name="Hortic Res">
        <title>Improved Brassica rapa reference genome by single-molecule sequencing and chromosome conformation capture technologies.</title>
        <authorList>
            <person name="Zhang L."/>
            <person name="Cai X."/>
            <person name="Wu J."/>
            <person name="Liu M."/>
            <person name="Grob S."/>
            <person name="Cheng F."/>
            <person name="Liang J."/>
            <person name="Cai C."/>
            <person name="Liu Z."/>
            <person name="Liu B."/>
            <person name="Wang F."/>
            <person name="Li S."/>
            <person name="Liu F."/>
            <person name="Li X."/>
            <person name="Cheng L."/>
            <person name="Yang W."/>
            <person name="Li M.H."/>
            <person name="Grossniklaus U."/>
            <person name="Zheng H."/>
            <person name="Wang X."/>
        </authorList>
    </citation>
    <scope>NUCLEOTIDE SEQUENCE [LARGE SCALE GENOMIC DNA]</scope>
    <source>
        <strain evidence="2 3">cv. Chiifu-401-42</strain>
    </source>
</reference>
<dbReference type="Gramene" id="Bra023819.1">
    <property type="protein sequence ID" value="Bra023819.1-P"/>
    <property type="gene ID" value="Bra023819"/>
</dbReference>
<dbReference type="AlphaFoldDB" id="M4E4W5"/>
<evidence type="ECO:0000313" key="2">
    <source>
        <dbReference type="EnsemblPlants" id="Bra023819.1-P"/>
    </source>
</evidence>
<dbReference type="OMA" id="EYCKNYR"/>
<dbReference type="HOGENOM" id="CLU_000680_27_0_1"/>
<dbReference type="InParanoid" id="M4E4W5"/>
<reference evidence="2 3" key="1">
    <citation type="journal article" date="2011" name="Nat. Genet.">
        <title>The genome of the mesopolyploid crop species Brassica rapa.</title>
        <authorList>
            <consortium name="Brassica rapa Genome Sequencing Project Consortium"/>
            <person name="Wang X."/>
            <person name="Wang H."/>
            <person name="Wang J."/>
            <person name="Sun R."/>
            <person name="Wu J."/>
            <person name="Liu S."/>
            <person name="Bai Y."/>
            <person name="Mun J.H."/>
            <person name="Bancroft I."/>
            <person name="Cheng F."/>
            <person name="Huang S."/>
            <person name="Li X."/>
            <person name="Hua W."/>
            <person name="Wang J."/>
            <person name="Wang X."/>
            <person name="Freeling M."/>
            <person name="Pires J.C."/>
            <person name="Paterson A.H."/>
            <person name="Chalhoub B."/>
            <person name="Wang B."/>
            <person name="Hayward A."/>
            <person name="Sharpe A.G."/>
            <person name="Park B.S."/>
            <person name="Weisshaar B."/>
            <person name="Liu B."/>
            <person name="Li B."/>
            <person name="Liu B."/>
            <person name="Tong C."/>
            <person name="Song C."/>
            <person name="Duran C."/>
            <person name="Peng C."/>
            <person name="Geng C."/>
            <person name="Koh C."/>
            <person name="Lin C."/>
            <person name="Edwards D."/>
            <person name="Mu D."/>
            <person name="Shen D."/>
            <person name="Soumpourou E."/>
            <person name="Li F."/>
            <person name="Fraser F."/>
            <person name="Conant G."/>
            <person name="Lassalle G."/>
            <person name="King G.J."/>
            <person name="Bonnema G."/>
            <person name="Tang H."/>
            <person name="Wang H."/>
            <person name="Belcram H."/>
            <person name="Zhou H."/>
            <person name="Hirakawa H."/>
            <person name="Abe H."/>
            <person name="Guo H."/>
            <person name="Wang H."/>
            <person name="Jin H."/>
            <person name="Parkin I.A."/>
            <person name="Batley J."/>
            <person name="Kim J.S."/>
            <person name="Just J."/>
            <person name="Li J."/>
            <person name="Xu J."/>
            <person name="Deng J."/>
            <person name="Kim J.A."/>
            <person name="Li J."/>
            <person name="Yu J."/>
            <person name="Meng J."/>
            <person name="Wang J."/>
            <person name="Min J."/>
            <person name="Poulain J."/>
            <person name="Wang J."/>
            <person name="Hatakeyama K."/>
            <person name="Wu K."/>
            <person name="Wang L."/>
            <person name="Fang L."/>
            <person name="Trick M."/>
            <person name="Links M.G."/>
            <person name="Zhao M."/>
            <person name="Jin M."/>
            <person name="Ramchiary N."/>
            <person name="Drou N."/>
            <person name="Berkman P.J."/>
            <person name="Cai Q."/>
            <person name="Huang Q."/>
            <person name="Li R."/>
            <person name="Tabata S."/>
            <person name="Cheng S."/>
            <person name="Zhang S."/>
            <person name="Zhang S."/>
            <person name="Huang S."/>
            <person name="Sato S."/>
            <person name="Sun S."/>
            <person name="Kwon S.J."/>
            <person name="Choi S.R."/>
            <person name="Lee T.H."/>
            <person name="Fan W."/>
            <person name="Zhao X."/>
            <person name="Tan X."/>
            <person name="Xu X."/>
            <person name="Wang Y."/>
            <person name="Qiu Y."/>
            <person name="Yin Y."/>
            <person name="Li Y."/>
            <person name="Du Y."/>
            <person name="Liao Y."/>
            <person name="Lim Y."/>
            <person name="Narusaka Y."/>
            <person name="Wang Y."/>
            <person name="Wang Z."/>
            <person name="Li Z."/>
            <person name="Wang Z."/>
            <person name="Xiong Z."/>
            <person name="Zhang Z."/>
        </authorList>
    </citation>
    <scope>NUCLEOTIDE SEQUENCE [LARGE SCALE GENOMIC DNA]</scope>
    <source>
        <strain evidence="2 3">cv. Chiifu-401-42</strain>
    </source>
</reference>
<protein>
    <recommendedName>
        <fullName evidence="1">Reverse transcriptase domain-containing protein</fullName>
    </recommendedName>
</protein>
<sequence>MAVDQSFEIFRAVVRIQAVMENIASQKVLEKVKGFLPKGFNSTILALIPKKTDAIYMKDYRSISCCNVIYKVISKLLANRMKNILPLFISLNQSAFVKDTLLMENVLLASELVKSYHKDTVSERCAVKIDISKAFDYIQWSFLLSVLAALNFPENFVLWIKRCIELDSFSIQVNGELAGYVNSTRGLRQGCSLSSYLFGLSMQVLSRLLDRVAAERRIGYHPYCKELRLTHICFADDVMVFSDGRKDSIEGILAVFKEFEVMSGLNISMEKSSLYLAGVKDEESEAILD</sequence>
<accession>M4E4W5</accession>
<dbReference type="CDD" id="cd01650">
    <property type="entry name" value="RT_nLTR_like"/>
    <property type="match status" value="1"/>
</dbReference>
<keyword evidence="3" id="KW-1185">Reference proteome</keyword>
<dbReference type="Proteomes" id="UP000011750">
    <property type="component" value="Chromosome A01"/>
</dbReference>
<dbReference type="InterPro" id="IPR052343">
    <property type="entry name" value="Retrotransposon-Effector_Assoc"/>
</dbReference>